<evidence type="ECO:0000313" key="4">
    <source>
        <dbReference type="Proteomes" id="UP000294558"/>
    </source>
</evidence>
<keyword evidence="4" id="KW-1185">Reference proteome</keyword>
<organism evidence="3 4">
    <name type="scientific">Ilumatobacter fluminis</name>
    <dbReference type="NCBI Taxonomy" id="467091"/>
    <lineage>
        <taxon>Bacteria</taxon>
        <taxon>Bacillati</taxon>
        <taxon>Actinomycetota</taxon>
        <taxon>Acidimicrobiia</taxon>
        <taxon>Acidimicrobiales</taxon>
        <taxon>Ilumatobacteraceae</taxon>
        <taxon>Ilumatobacter</taxon>
    </lineage>
</organism>
<dbReference type="EMBL" id="SOAU01000001">
    <property type="protein sequence ID" value="TDT16064.1"/>
    <property type="molecule type" value="Genomic_DNA"/>
</dbReference>
<dbReference type="InterPro" id="IPR011576">
    <property type="entry name" value="Pyridox_Oxase_N"/>
</dbReference>
<dbReference type="AlphaFoldDB" id="A0A4R7HZA8"/>
<dbReference type="Proteomes" id="UP000294558">
    <property type="component" value="Unassembled WGS sequence"/>
</dbReference>
<dbReference type="GO" id="GO:0016627">
    <property type="term" value="F:oxidoreductase activity, acting on the CH-CH group of donors"/>
    <property type="evidence" value="ECO:0007669"/>
    <property type="project" value="TreeGrafter"/>
</dbReference>
<dbReference type="NCBIfam" id="TIGR03618">
    <property type="entry name" value="Rv1155_F420"/>
    <property type="match status" value="1"/>
</dbReference>
<protein>
    <submittedName>
        <fullName evidence="3">PPOX class probable F420-dependent enzyme</fullName>
    </submittedName>
</protein>
<evidence type="ECO:0000256" key="1">
    <source>
        <dbReference type="ARBA" id="ARBA00023002"/>
    </source>
</evidence>
<dbReference type="GO" id="GO:0070967">
    <property type="term" value="F:coenzyme F420 binding"/>
    <property type="evidence" value="ECO:0007669"/>
    <property type="project" value="TreeGrafter"/>
</dbReference>
<accession>A0A4R7HZA8</accession>
<dbReference type="PANTHER" id="PTHR35176:SF1">
    <property type="entry name" value="F420H(2)-DEPENDENT BILIVERDIN REDUCTASE"/>
    <property type="match status" value="1"/>
</dbReference>
<dbReference type="SUPFAM" id="SSF50475">
    <property type="entry name" value="FMN-binding split barrel"/>
    <property type="match status" value="1"/>
</dbReference>
<dbReference type="InterPro" id="IPR012349">
    <property type="entry name" value="Split_barrel_FMN-bd"/>
</dbReference>
<evidence type="ECO:0000313" key="3">
    <source>
        <dbReference type="EMBL" id="TDT16064.1"/>
    </source>
</evidence>
<dbReference type="InterPro" id="IPR019920">
    <property type="entry name" value="F420-binding_dom_put"/>
</dbReference>
<dbReference type="RefSeq" id="WP_133868465.1">
    <property type="nucleotide sequence ID" value="NZ_JAVJPS010000040.1"/>
</dbReference>
<dbReference type="Gene3D" id="2.30.110.10">
    <property type="entry name" value="Electron Transport, Fmn-binding Protein, Chain A"/>
    <property type="match status" value="1"/>
</dbReference>
<comment type="caution">
    <text evidence="3">The sequence shown here is derived from an EMBL/GenBank/DDBJ whole genome shotgun (WGS) entry which is preliminary data.</text>
</comment>
<dbReference type="GO" id="GO:0005829">
    <property type="term" value="C:cytosol"/>
    <property type="evidence" value="ECO:0007669"/>
    <property type="project" value="TreeGrafter"/>
</dbReference>
<evidence type="ECO:0000259" key="2">
    <source>
        <dbReference type="Pfam" id="PF01243"/>
    </source>
</evidence>
<reference evidence="3 4" key="1">
    <citation type="submission" date="2019-03" db="EMBL/GenBank/DDBJ databases">
        <title>Sequencing the genomes of 1000 actinobacteria strains.</title>
        <authorList>
            <person name="Klenk H.-P."/>
        </authorList>
    </citation>
    <scope>NUCLEOTIDE SEQUENCE [LARGE SCALE GENOMIC DNA]</scope>
    <source>
        <strain evidence="3 4">DSM 18936</strain>
    </source>
</reference>
<dbReference type="PANTHER" id="PTHR35176">
    <property type="entry name" value="HEME OXYGENASE HI_0854-RELATED"/>
    <property type="match status" value="1"/>
</dbReference>
<name>A0A4R7HZA8_9ACTN</name>
<dbReference type="Pfam" id="PF01243">
    <property type="entry name" value="PNPOx_N"/>
    <property type="match status" value="1"/>
</dbReference>
<dbReference type="InterPro" id="IPR052019">
    <property type="entry name" value="F420H2_bilvrd_red/Heme_oxyg"/>
</dbReference>
<proteinExistence type="predicted"/>
<gene>
    <name evidence="3" type="ORF">BDK89_1646</name>
</gene>
<dbReference type="OrthoDB" id="159383at2"/>
<sequence>MAYNDAPDGWWQEFVGGDVARTAKLALVRKDGSPHVAPVWVDLERGSGPDGEDVVVFMTSADTIKGKSILRDGRVALCWDDERPPFAFVTITGRATTSTDPDDLLAVGTRIGGRYMGADQAEAFGKRNAVPPEMVVRVVPDTVVAKVDVAGWG</sequence>
<feature type="domain" description="Pyridoxamine 5'-phosphate oxidase N-terminal" evidence="2">
    <location>
        <begin position="21"/>
        <end position="143"/>
    </location>
</feature>
<keyword evidence="1" id="KW-0560">Oxidoreductase</keyword>